<dbReference type="AlphaFoldDB" id="A0AAW0A282"/>
<feature type="compositionally biased region" description="Basic and acidic residues" evidence="1">
    <location>
        <begin position="77"/>
        <end position="86"/>
    </location>
</feature>
<sequence length="93" mass="10319">MLSKPLPMLPLTDDAGLLLDLPDGFFDHRAPFLAQLEDQTRPDSPNILGEINGDIECSRLVAEPRSTAAKKRKHRREGILQRDLKDLASSTAI</sequence>
<proteinExistence type="predicted"/>
<accession>A0AAW0A282</accession>
<protein>
    <submittedName>
        <fullName evidence="2">Uncharacterized protein</fullName>
    </submittedName>
</protein>
<feature type="region of interest" description="Disordered" evidence="1">
    <location>
        <begin position="65"/>
        <end position="93"/>
    </location>
</feature>
<keyword evidence="3" id="KW-1185">Reference proteome</keyword>
<organism evidence="2 3">
    <name type="scientific">Favolaschia claudopus</name>
    <dbReference type="NCBI Taxonomy" id="2862362"/>
    <lineage>
        <taxon>Eukaryota</taxon>
        <taxon>Fungi</taxon>
        <taxon>Dikarya</taxon>
        <taxon>Basidiomycota</taxon>
        <taxon>Agaricomycotina</taxon>
        <taxon>Agaricomycetes</taxon>
        <taxon>Agaricomycetidae</taxon>
        <taxon>Agaricales</taxon>
        <taxon>Marasmiineae</taxon>
        <taxon>Mycenaceae</taxon>
        <taxon>Favolaschia</taxon>
    </lineage>
</organism>
<evidence type="ECO:0000313" key="3">
    <source>
        <dbReference type="Proteomes" id="UP001362999"/>
    </source>
</evidence>
<dbReference type="EMBL" id="JAWWNJ010000093">
    <property type="protein sequence ID" value="KAK6997198.1"/>
    <property type="molecule type" value="Genomic_DNA"/>
</dbReference>
<name>A0AAW0A282_9AGAR</name>
<gene>
    <name evidence="2" type="ORF">R3P38DRAFT_3220694</name>
</gene>
<reference evidence="2 3" key="1">
    <citation type="journal article" date="2024" name="J Genomics">
        <title>Draft genome sequencing and assembly of Favolaschia claudopus CIRM-BRFM 2984 isolated from oak limbs.</title>
        <authorList>
            <person name="Navarro D."/>
            <person name="Drula E."/>
            <person name="Chaduli D."/>
            <person name="Cazenave R."/>
            <person name="Ahrendt S."/>
            <person name="Wang J."/>
            <person name="Lipzen A."/>
            <person name="Daum C."/>
            <person name="Barry K."/>
            <person name="Grigoriev I.V."/>
            <person name="Favel A."/>
            <person name="Rosso M.N."/>
            <person name="Martin F."/>
        </authorList>
    </citation>
    <scope>NUCLEOTIDE SEQUENCE [LARGE SCALE GENOMIC DNA]</scope>
    <source>
        <strain evidence="2 3">CIRM-BRFM 2984</strain>
    </source>
</reference>
<evidence type="ECO:0000313" key="2">
    <source>
        <dbReference type="EMBL" id="KAK6997198.1"/>
    </source>
</evidence>
<evidence type="ECO:0000256" key="1">
    <source>
        <dbReference type="SAM" id="MobiDB-lite"/>
    </source>
</evidence>
<comment type="caution">
    <text evidence="2">The sequence shown here is derived from an EMBL/GenBank/DDBJ whole genome shotgun (WGS) entry which is preliminary data.</text>
</comment>
<dbReference type="Proteomes" id="UP001362999">
    <property type="component" value="Unassembled WGS sequence"/>
</dbReference>